<name>A0ABU7P423_9ACTN</name>
<comment type="similarity">
    <text evidence="2 4">Belongs to the bacterial solute-binding protein 3 family.</text>
</comment>
<dbReference type="Pfam" id="PF00497">
    <property type="entry name" value="SBP_bac_3"/>
    <property type="match status" value="1"/>
</dbReference>
<organism evidence="8 9">
    <name type="scientific">Actinacidiphila polyblastidii</name>
    <dbReference type="NCBI Taxonomy" id="3110430"/>
    <lineage>
        <taxon>Bacteria</taxon>
        <taxon>Bacillati</taxon>
        <taxon>Actinomycetota</taxon>
        <taxon>Actinomycetes</taxon>
        <taxon>Kitasatosporales</taxon>
        <taxon>Streptomycetaceae</taxon>
        <taxon>Actinacidiphila</taxon>
    </lineage>
</organism>
<evidence type="ECO:0000313" key="9">
    <source>
        <dbReference type="Proteomes" id="UP001344658"/>
    </source>
</evidence>
<dbReference type="SUPFAM" id="SSF53850">
    <property type="entry name" value="Periplasmic binding protein-like II"/>
    <property type="match status" value="1"/>
</dbReference>
<comment type="caution">
    <text evidence="8">The sequence shown here is derived from an EMBL/GenBank/DDBJ whole genome shotgun (WGS) entry which is preliminary data.</text>
</comment>
<evidence type="ECO:0000256" key="5">
    <source>
        <dbReference type="SAM" id="MobiDB-lite"/>
    </source>
</evidence>
<evidence type="ECO:0000256" key="3">
    <source>
        <dbReference type="ARBA" id="ARBA00022729"/>
    </source>
</evidence>
<dbReference type="EMBL" id="JAZEWV010000001">
    <property type="protein sequence ID" value="MEE4540549.1"/>
    <property type="molecule type" value="Genomic_DNA"/>
</dbReference>
<keyword evidence="3 6" id="KW-0732">Signal</keyword>
<evidence type="ECO:0000256" key="6">
    <source>
        <dbReference type="SAM" id="SignalP"/>
    </source>
</evidence>
<reference evidence="8 9" key="1">
    <citation type="submission" date="2023-12" db="EMBL/GenBank/DDBJ databases">
        <title>Streptomyces sp. V4-01.</title>
        <authorList>
            <person name="Somphong A."/>
            <person name="Phongsopitanun W."/>
        </authorList>
    </citation>
    <scope>NUCLEOTIDE SEQUENCE [LARGE SCALE GENOMIC DNA]</scope>
    <source>
        <strain evidence="8 9">V4-01</strain>
    </source>
</reference>
<evidence type="ECO:0000256" key="2">
    <source>
        <dbReference type="ARBA" id="ARBA00010333"/>
    </source>
</evidence>
<comment type="subcellular location">
    <subcellularLocation>
        <location evidence="1">Cell envelope</location>
    </subcellularLocation>
</comment>
<evidence type="ECO:0000256" key="1">
    <source>
        <dbReference type="ARBA" id="ARBA00004196"/>
    </source>
</evidence>
<dbReference type="RefSeq" id="WP_330792351.1">
    <property type="nucleotide sequence ID" value="NZ_JAZEWV010000001.1"/>
</dbReference>
<dbReference type="PANTHER" id="PTHR35936:SF17">
    <property type="entry name" value="ARGININE-BINDING EXTRACELLULAR PROTEIN ARTP"/>
    <property type="match status" value="1"/>
</dbReference>
<gene>
    <name evidence="8" type="ORF">V2S66_01025</name>
</gene>
<dbReference type="PROSITE" id="PS51257">
    <property type="entry name" value="PROKAR_LIPOPROTEIN"/>
    <property type="match status" value="1"/>
</dbReference>
<evidence type="ECO:0000259" key="7">
    <source>
        <dbReference type="SMART" id="SM00062"/>
    </source>
</evidence>
<sequence length="331" mass="33588">MTTHGRTALRIPRTALAVTGAAAALALLAACGSGSDAGAAPPGGGPAGSPSSAAGATGIATQDVVSAIATDPALKAELPPQIRSRGSLILGTSRSVGTSFLPHTGVDPQGRTVGLDIDLRNAVAKVLGVSWDVQYGTFPTIIPGVQNGKYDVGQANFGATRAREEVVDFATYLNDGQSFLGAEDIAPDSVTTLTGLCGFNVATSPGSTFQQILTDGAGKCAAAGKKPYKVQYFADTAPIILGLGNGKVDIEFGPTLSLKYDALHVPRTKYLGQITSTPVGFVTAKGSPIAKALSDAVNRLIADGDYARIFAKWGVPGTGVTSSVVNPPTTF</sequence>
<accession>A0ABU7P423</accession>
<proteinExistence type="inferred from homology"/>
<feature type="chain" id="PRO_5046001918" evidence="6">
    <location>
        <begin position="40"/>
        <end position="331"/>
    </location>
</feature>
<evidence type="ECO:0000256" key="4">
    <source>
        <dbReference type="RuleBase" id="RU003744"/>
    </source>
</evidence>
<dbReference type="InterPro" id="IPR001638">
    <property type="entry name" value="Solute-binding_3/MltF_N"/>
</dbReference>
<protein>
    <submittedName>
        <fullName evidence="8">Transporter substrate-binding domain-containing protein</fullName>
    </submittedName>
</protein>
<dbReference type="Proteomes" id="UP001344658">
    <property type="component" value="Unassembled WGS sequence"/>
</dbReference>
<keyword evidence="9" id="KW-1185">Reference proteome</keyword>
<dbReference type="Gene3D" id="3.40.190.10">
    <property type="entry name" value="Periplasmic binding protein-like II"/>
    <property type="match status" value="2"/>
</dbReference>
<evidence type="ECO:0000313" key="8">
    <source>
        <dbReference type="EMBL" id="MEE4540549.1"/>
    </source>
</evidence>
<feature type="signal peptide" evidence="6">
    <location>
        <begin position="1"/>
        <end position="39"/>
    </location>
</feature>
<feature type="domain" description="Solute-binding protein family 3/N-terminal" evidence="7">
    <location>
        <begin position="87"/>
        <end position="317"/>
    </location>
</feature>
<dbReference type="InterPro" id="IPR018313">
    <property type="entry name" value="SBP_3_CS"/>
</dbReference>
<dbReference type="SMART" id="SM00062">
    <property type="entry name" value="PBPb"/>
    <property type="match status" value="1"/>
</dbReference>
<feature type="region of interest" description="Disordered" evidence="5">
    <location>
        <begin position="36"/>
        <end position="55"/>
    </location>
</feature>
<dbReference type="PROSITE" id="PS01039">
    <property type="entry name" value="SBP_BACTERIAL_3"/>
    <property type="match status" value="1"/>
</dbReference>
<dbReference type="PANTHER" id="PTHR35936">
    <property type="entry name" value="MEMBRANE-BOUND LYTIC MUREIN TRANSGLYCOSYLASE F"/>
    <property type="match status" value="1"/>
</dbReference>